<name>A0A1J9PRE9_9EURO</name>
<evidence type="ECO:0000313" key="4">
    <source>
        <dbReference type="Proteomes" id="UP000182235"/>
    </source>
</evidence>
<dbReference type="InterPro" id="IPR050745">
    <property type="entry name" value="Multifunctional_regulatory"/>
</dbReference>
<sequence length="264" mass="29385">MQLAEFPPEILLHLGHALVVEWSVSYKNDVSGLNALAQTCSRFHKVFNTYLYSLNPRHQDSSALVWATIRGERRTAELSLIVRFLLQKNDTSTTSSHDTVVRLLIEWGTNIHARTTKSWPTSGNKSYNFPSWTPLRFAIHAYVAKNCQLARSCSITLVAVLVKAGANINAKGGEALTLLQNAALYYSTCRIFGADVNARGYQDATPLQYAMCKGKNGKILEEIERWSATLQALSISILGSIPPMRLQMNTFPPQHKSSSLESTR</sequence>
<evidence type="ECO:0000313" key="3">
    <source>
        <dbReference type="EMBL" id="OJD18490.1"/>
    </source>
</evidence>
<dbReference type="PANTHER" id="PTHR24189:SF71">
    <property type="entry name" value="ANKYRIN REPEAT DOMAIN 39"/>
    <property type="match status" value="1"/>
</dbReference>
<protein>
    <submittedName>
        <fullName evidence="3">Uncharacterized protein</fullName>
    </submittedName>
</protein>
<keyword evidence="1" id="KW-0677">Repeat</keyword>
<evidence type="ECO:0000256" key="2">
    <source>
        <dbReference type="ARBA" id="ARBA00023043"/>
    </source>
</evidence>
<dbReference type="Gene3D" id="1.25.40.20">
    <property type="entry name" value="Ankyrin repeat-containing domain"/>
    <property type="match status" value="1"/>
</dbReference>
<dbReference type="VEuPathDB" id="FungiDB:AJ78_01479"/>
<evidence type="ECO:0000256" key="1">
    <source>
        <dbReference type="ARBA" id="ARBA00022737"/>
    </source>
</evidence>
<dbReference type="GO" id="GO:0005737">
    <property type="term" value="C:cytoplasm"/>
    <property type="evidence" value="ECO:0007669"/>
    <property type="project" value="TreeGrafter"/>
</dbReference>
<dbReference type="AlphaFoldDB" id="A0A1J9PRE9"/>
<dbReference type="Proteomes" id="UP000182235">
    <property type="component" value="Unassembled WGS sequence"/>
</dbReference>
<dbReference type="GO" id="GO:0005634">
    <property type="term" value="C:nucleus"/>
    <property type="evidence" value="ECO:0007669"/>
    <property type="project" value="TreeGrafter"/>
</dbReference>
<dbReference type="PANTHER" id="PTHR24189">
    <property type="entry name" value="MYOTROPHIN"/>
    <property type="match status" value="1"/>
</dbReference>
<dbReference type="STRING" id="1447872.A0A1J9PRE9"/>
<organism evidence="3 4">
    <name type="scientific">Emergomyces pasteurianus Ep9510</name>
    <dbReference type="NCBI Taxonomy" id="1447872"/>
    <lineage>
        <taxon>Eukaryota</taxon>
        <taxon>Fungi</taxon>
        <taxon>Dikarya</taxon>
        <taxon>Ascomycota</taxon>
        <taxon>Pezizomycotina</taxon>
        <taxon>Eurotiomycetes</taxon>
        <taxon>Eurotiomycetidae</taxon>
        <taxon>Onygenales</taxon>
        <taxon>Ajellomycetaceae</taxon>
        <taxon>Emergomyces</taxon>
    </lineage>
</organism>
<accession>A0A1J9PRE9</accession>
<reference evidence="3 4" key="1">
    <citation type="submission" date="2015-07" db="EMBL/GenBank/DDBJ databases">
        <title>Emmonsia species relationships and genome sequence.</title>
        <authorList>
            <consortium name="The Broad Institute Genomics Platform"/>
            <person name="Cuomo C.A."/>
            <person name="Munoz J.F."/>
            <person name="Imamovic A."/>
            <person name="Priest M.E."/>
            <person name="Young S."/>
            <person name="Clay O.K."/>
            <person name="McEwen J.G."/>
        </authorList>
    </citation>
    <scope>NUCLEOTIDE SEQUENCE [LARGE SCALE GENOMIC DNA]</scope>
    <source>
        <strain evidence="3 4">UAMH 9510</strain>
    </source>
</reference>
<gene>
    <name evidence="3" type="ORF">AJ78_01479</name>
</gene>
<keyword evidence="2" id="KW-0040">ANK repeat</keyword>
<dbReference type="SUPFAM" id="SSF48403">
    <property type="entry name" value="Ankyrin repeat"/>
    <property type="match status" value="1"/>
</dbReference>
<dbReference type="EMBL" id="LGRN01000033">
    <property type="protein sequence ID" value="OJD18490.1"/>
    <property type="molecule type" value="Genomic_DNA"/>
</dbReference>
<proteinExistence type="predicted"/>
<comment type="caution">
    <text evidence="3">The sequence shown here is derived from an EMBL/GenBank/DDBJ whole genome shotgun (WGS) entry which is preliminary data.</text>
</comment>
<dbReference type="InterPro" id="IPR036770">
    <property type="entry name" value="Ankyrin_rpt-contain_sf"/>
</dbReference>
<dbReference type="OrthoDB" id="4178675at2759"/>
<keyword evidence="4" id="KW-1185">Reference proteome</keyword>